<dbReference type="Proteomes" id="UP001549320">
    <property type="component" value="Unassembled WGS sequence"/>
</dbReference>
<organism evidence="1 2">
    <name type="scientific">Ottowia thiooxydans</name>
    <dbReference type="NCBI Taxonomy" id="219182"/>
    <lineage>
        <taxon>Bacteria</taxon>
        <taxon>Pseudomonadati</taxon>
        <taxon>Pseudomonadota</taxon>
        <taxon>Betaproteobacteria</taxon>
        <taxon>Burkholderiales</taxon>
        <taxon>Comamonadaceae</taxon>
        <taxon>Ottowia</taxon>
    </lineage>
</organism>
<evidence type="ECO:0000313" key="1">
    <source>
        <dbReference type="EMBL" id="MET4577205.1"/>
    </source>
</evidence>
<protein>
    <submittedName>
        <fullName evidence="1">Uncharacterized protein</fullName>
    </submittedName>
</protein>
<evidence type="ECO:0000313" key="2">
    <source>
        <dbReference type="Proteomes" id="UP001549320"/>
    </source>
</evidence>
<comment type="caution">
    <text evidence="1">The sequence shown here is derived from an EMBL/GenBank/DDBJ whole genome shotgun (WGS) entry which is preliminary data.</text>
</comment>
<sequence length="263" mass="29057">MANYIKSEVLAEAYTHLNIELFEDKEELEALRKELTSFFHERASFMFGGDVDITVMFEEGSLRTKIIATGKAALIIGGMVSTYGDFRSSVVSLANDAVSLAQAANMEVIFRTKTPHCDRLRIEKRKGVFGRVASLLSELDAVAKEVHESQLPATPVKLKRVNETVDRLLAWDADVDKLFSKFEGPETEACVSEGLLAEVNKLHRNMPWLKESQQPTFRARIANSEPTHAGQIAAAGARYSASVKAIEKKLKDRMRNAVAANGG</sequence>
<dbReference type="RefSeq" id="WP_354443390.1">
    <property type="nucleotide sequence ID" value="NZ_JBEPSH010000004.1"/>
</dbReference>
<dbReference type="EMBL" id="JBEPSH010000004">
    <property type="protein sequence ID" value="MET4577205.1"/>
    <property type="molecule type" value="Genomic_DNA"/>
</dbReference>
<keyword evidence="2" id="KW-1185">Reference proteome</keyword>
<reference evidence="1 2" key="1">
    <citation type="submission" date="2024-06" db="EMBL/GenBank/DDBJ databases">
        <title>Sorghum-associated microbial communities from plants grown in Nebraska, USA.</title>
        <authorList>
            <person name="Schachtman D."/>
        </authorList>
    </citation>
    <scope>NUCLEOTIDE SEQUENCE [LARGE SCALE GENOMIC DNA]</scope>
    <source>
        <strain evidence="1 2">2709</strain>
    </source>
</reference>
<accession>A0ABV2Q852</accession>
<name>A0ABV2Q852_9BURK</name>
<gene>
    <name evidence="1" type="ORF">ABIE13_002316</name>
</gene>
<proteinExistence type="predicted"/>